<name>A0A8J6JVY9_ELECQ</name>
<evidence type="ECO:0000313" key="10">
    <source>
        <dbReference type="Proteomes" id="UP000770717"/>
    </source>
</evidence>
<feature type="transmembrane region" description="Helical" evidence="6">
    <location>
        <begin position="216"/>
        <end position="234"/>
    </location>
</feature>
<organism evidence="9 10">
    <name type="scientific">Eleutherodactylus coqui</name>
    <name type="common">Puerto Rican coqui</name>
    <dbReference type="NCBI Taxonomy" id="57060"/>
    <lineage>
        <taxon>Eukaryota</taxon>
        <taxon>Metazoa</taxon>
        <taxon>Chordata</taxon>
        <taxon>Craniata</taxon>
        <taxon>Vertebrata</taxon>
        <taxon>Euteleostomi</taxon>
        <taxon>Amphibia</taxon>
        <taxon>Batrachia</taxon>
        <taxon>Anura</taxon>
        <taxon>Neobatrachia</taxon>
        <taxon>Hyloidea</taxon>
        <taxon>Eleutherodactylidae</taxon>
        <taxon>Eleutherodactylinae</taxon>
        <taxon>Eleutherodactylus</taxon>
        <taxon>Eleutherodactylus</taxon>
    </lineage>
</organism>
<keyword evidence="3 6" id="KW-0812">Transmembrane</keyword>
<protein>
    <recommendedName>
        <fullName evidence="6">Protein YIPF</fullName>
    </recommendedName>
</protein>
<keyword evidence="5 6" id="KW-0472">Membrane</keyword>
<comment type="caution">
    <text evidence="9">The sequence shown here is derived from an EMBL/GenBank/DDBJ whole genome shotgun (WGS) entry which is preliminary data.</text>
</comment>
<feature type="transmembrane region" description="Helical" evidence="6">
    <location>
        <begin position="277"/>
        <end position="296"/>
    </location>
</feature>
<dbReference type="Pfam" id="PF04893">
    <property type="entry name" value="Yip1"/>
    <property type="match status" value="1"/>
</dbReference>
<evidence type="ECO:0000256" key="2">
    <source>
        <dbReference type="ARBA" id="ARBA00010596"/>
    </source>
</evidence>
<evidence type="ECO:0000256" key="4">
    <source>
        <dbReference type="ARBA" id="ARBA00022989"/>
    </source>
</evidence>
<dbReference type="GO" id="GO:0031267">
    <property type="term" value="F:small GTPase binding"/>
    <property type="evidence" value="ECO:0007669"/>
    <property type="project" value="InterPro"/>
</dbReference>
<evidence type="ECO:0000313" key="9">
    <source>
        <dbReference type="EMBL" id="KAG9470796.1"/>
    </source>
</evidence>
<dbReference type="PANTHER" id="PTHR12822">
    <property type="entry name" value="PROTEIN YIPF"/>
    <property type="match status" value="1"/>
</dbReference>
<keyword evidence="10" id="KW-1185">Reference proteome</keyword>
<feature type="transmembrane region" description="Helical" evidence="6">
    <location>
        <begin position="141"/>
        <end position="162"/>
    </location>
</feature>
<proteinExistence type="inferred from homology"/>
<feature type="compositionally biased region" description="Acidic residues" evidence="7">
    <location>
        <begin position="73"/>
        <end position="84"/>
    </location>
</feature>
<dbReference type="GO" id="GO:0016192">
    <property type="term" value="P:vesicle-mediated transport"/>
    <property type="evidence" value="ECO:0007669"/>
    <property type="project" value="InterPro"/>
</dbReference>
<reference evidence="9" key="1">
    <citation type="thesis" date="2020" institute="ProQuest LLC" country="789 East Eisenhower Parkway, Ann Arbor, MI, USA">
        <title>Comparative Genomics and Chromosome Evolution.</title>
        <authorList>
            <person name="Mudd A.B."/>
        </authorList>
    </citation>
    <scope>NUCLEOTIDE SEQUENCE</scope>
    <source>
        <strain evidence="9">HN-11 Male</strain>
        <tissue evidence="9">Kidney and liver</tissue>
    </source>
</reference>
<feature type="transmembrane region" description="Helical" evidence="6">
    <location>
        <begin position="182"/>
        <end position="204"/>
    </location>
</feature>
<dbReference type="Proteomes" id="UP000770717">
    <property type="component" value="Unassembled WGS sequence"/>
</dbReference>
<dbReference type="OrthoDB" id="10256463at2759"/>
<evidence type="ECO:0000256" key="5">
    <source>
        <dbReference type="ARBA" id="ARBA00023136"/>
    </source>
</evidence>
<dbReference type="EMBL" id="WNTK01000222">
    <property type="protein sequence ID" value="KAG9470796.1"/>
    <property type="molecule type" value="Genomic_DNA"/>
</dbReference>
<evidence type="ECO:0000259" key="8">
    <source>
        <dbReference type="Pfam" id="PF04893"/>
    </source>
</evidence>
<dbReference type="AlphaFoldDB" id="A0A8J6JVY9"/>
<comment type="subcellular location">
    <subcellularLocation>
        <location evidence="6">Golgi apparatus membrane</location>
        <topology evidence="6">Multi-pass membrane protein</topology>
    </subcellularLocation>
    <subcellularLocation>
        <location evidence="1">Golgi apparatus</location>
        <location evidence="1">cis-Golgi network membrane</location>
        <topology evidence="1">Multi-pass membrane protein</topology>
    </subcellularLocation>
</comment>
<evidence type="ECO:0000256" key="6">
    <source>
        <dbReference type="RuleBase" id="RU361264"/>
    </source>
</evidence>
<dbReference type="GO" id="GO:0000139">
    <property type="term" value="C:Golgi membrane"/>
    <property type="evidence" value="ECO:0007669"/>
    <property type="project" value="UniProtKB-SubCell"/>
</dbReference>
<dbReference type="InterPro" id="IPR039765">
    <property type="entry name" value="Yip5/YIPF1/YIPF2"/>
</dbReference>
<feature type="transmembrane region" description="Helical" evidence="6">
    <location>
        <begin position="246"/>
        <end position="268"/>
    </location>
</feature>
<accession>A0A8J6JVY9</accession>
<evidence type="ECO:0000256" key="3">
    <source>
        <dbReference type="ARBA" id="ARBA00022692"/>
    </source>
</evidence>
<gene>
    <name evidence="9" type="ORF">GDO78_016728</name>
</gene>
<comment type="similarity">
    <text evidence="2 6">Belongs to the YIP1 family.</text>
</comment>
<dbReference type="InterPro" id="IPR006977">
    <property type="entry name" value="Yip1_dom"/>
</dbReference>
<keyword evidence="4 6" id="KW-1133">Transmembrane helix</keyword>
<feature type="region of interest" description="Disordered" evidence="7">
    <location>
        <begin position="51"/>
        <end position="85"/>
    </location>
</feature>
<sequence>MCLNIFSAQLSHGSSTASLRWLITESNRVNKMLVLLSAEFDEAEDLLAASPNATTKSVSDDGGPQHATLQMGEDSEGEEGETDQTELLAPQKKASGFWTFQYYQDLFDVDTSQVLDRIRASFVPMPGKNFVRHHLRNSPDLYGPFWICATLVITVTVVGNLATFIQMHGRTDYNYSPQFHKVTVAGIVIYSYAWLVPLALWGFLQWRKGVSSSVGTYSFMETVCVYGYSLSAYIPSTVLCVLPFEIFRWIILLVAMCLSGFVLVLAFWPHVRRDNKMVAIGLLASIVLLHVLLAVGCKEYFFRRVEAEHMPAAVVTTTPKGTSAHTKA</sequence>
<evidence type="ECO:0000256" key="7">
    <source>
        <dbReference type="SAM" id="MobiDB-lite"/>
    </source>
</evidence>
<dbReference type="PANTHER" id="PTHR12822:SF3">
    <property type="entry name" value="PROTEIN YIPF2"/>
    <property type="match status" value="1"/>
</dbReference>
<evidence type="ECO:0000256" key="1">
    <source>
        <dbReference type="ARBA" id="ARBA00004257"/>
    </source>
</evidence>
<feature type="domain" description="Yip1" evidence="8">
    <location>
        <begin position="125"/>
        <end position="295"/>
    </location>
</feature>